<name>A0A0F9GXJ5_9ZZZZ</name>
<dbReference type="Gene3D" id="3.30.450.20">
    <property type="entry name" value="PAS domain"/>
    <property type="match status" value="1"/>
</dbReference>
<dbReference type="EMBL" id="LAZR01024760">
    <property type="protein sequence ID" value="KKL74090.1"/>
    <property type="molecule type" value="Genomic_DNA"/>
</dbReference>
<evidence type="ECO:0000259" key="1">
    <source>
        <dbReference type="Pfam" id="PF08448"/>
    </source>
</evidence>
<sequence>INKKPLKIEVYYLEDRQFLKEEINLINDIGKRLGVFLEQMETEQKLKESNENIGILNESFLKFSDDPLANIQLLVETVGSLLNADNALYNRIIEKNGKQILKTLAIYKEPPGYERENDPLGHICTDVIGQNKDKLIIIKDLDKTKYGKSDPGVKEFNLKQYCGIAIRLDNKPVGSFCLVYTKNRNLSEIDKNIIKLLSRSVSIEEQRWNAQQKLKKSEKSLLKSQKELSIRNQISNIFLTTPDDEMYSEVLSVVLNALESEVGYFGYINEDGDLVCPSLTRDVWDKCKIPDKNIIFPRDSWGGIWGESLEQKKIIISKGPFNLPKGHVSLKNILCVPIIHLDILVGQIVVGNSPNSYSSVERALLENIANFLSPILFLRLERKRHDNERRAVEKRLKKSEYKLSERVNELNCLYGLSKLVEVPDISMEEVIEKVLDLIPPAWQFPEITCARIIYKNSEFKTANFVKTKWSQKANIKEGEETIGSVEVYYLKKMPKFDEGPFLKEEKDLINGFAEILGGFFQRKKVELSISRLNLELEQKVIERTEKLKESEQKFRGIFEAIPDLYFLISKDGMYLDFSGDESKLFSSPKKFLGKNVRDIMPKENAKQTMKAIEKTLITKKPTTFEYTLPINNENRHYEARYLYSSEEKVSVFIRDITDRKITEMKLKKSEEKFRKMINDLDFGYYNITYNGKIVFHNP</sequence>
<evidence type="ECO:0000259" key="2">
    <source>
        <dbReference type="Pfam" id="PF13185"/>
    </source>
</evidence>
<gene>
    <name evidence="3" type="ORF">LCGC14_2068370</name>
</gene>
<accession>A0A0F9GXJ5</accession>
<proteinExistence type="predicted"/>
<feature type="domain" description="PAS fold-4" evidence="1">
    <location>
        <begin position="558"/>
        <end position="660"/>
    </location>
</feature>
<dbReference type="SUPFAM" id="SSF55785">
    <property type="entry name" value="PYP-like sensor domain (PAS domain)"/>
    <property type="match status" value="2"/>
</dbReference>
<dbReference type="Pfam" id="PF08448">
    <property type="entry name" value="PAS_4"/>
    <property type="match status" value="1"/>
</dbReference>
<dbReference type="AlphaFoldDB" id="A0A0F9GXJ5"/>
<organism evidence="3">
    <name type="scientific">marine sediment metagenome</name>
    <dbReference type="NCBI Taxonomy" id="412755"/>
    <lineage>
        <taxon>unclassified sequences</taxon>
        <taxon>metagenomes</taxon>
        <taxon>ecological metagenomes</taxon>
    </lineage>
</organism>
<evidence type="ECO:0008006" key="4">
    <source>
        <dbReference type="Google" id="ProtNLM"/>
    </source>
</evidence>
<comment type="caution">
    <text evidence="3">The sequence shown here is derived from an EMBL/GenBank/DDBJ whole genome shotgun (WGS) entry which is preliminary data.</text>
</comment>
<dbReference type="InterPro" id="IPR003018">
    <property type="entry name" value="GAF"/>
</dbReference>
<dbReference type="Gene3D" id="3.30.450.40">
    <property type="match status" value="2"/>
</dbReference>
<dbReference type="InterPro" id="IPR013656">
    <property type="entry name" value="PAS_4"/>
</dbReference>
<protein>
    <recommendedName>
        <fullName evidence="4">GAF domain-containing protein</fullName>
    </recommendedName>
</protein>
<dbReference type="InterPro" id="IPR029016">
    <property type="entry name" value="GAF-like_dom_sf"/>
</dbReference>
<reference evidence="3" key="1">
    <citation type="journal article" date="2015" name="Nature">
        <title>Complex archaea that bridge the gap between prokaryotes and eukaryotes.</title>
        <authorList>
            <person name="Spang A."/>
            <person name="Saw J.H."/>
            <person name="Jorgensen S.L."/>
            <person name="Zaremba-Niedzwiedzka K."/>
            <person name="Martijn J."/>
            <person name="Lind A.E."/>
            <person name="van Eijk R."/>
            <person name="Schleper C."/>
            <person name="Guy L."/>
            <person name="Ettema T.J."/>
        </authorList>
    </citation>
    <scope>NUCLEOTIDE SEQUENCE</scope>
</reference>
<dbReference type="InterPro" id="IPR035965">
    <property type="entry name" value="PAS-like_dom_sf"/>
</dbReference>
<feature type="domain" description="GAF" evidence="2">
    <location>
        <begin position="244"/>
        <end position="373"/>
    </location>
</feature>
<dbReference type="Pfam" id="PF13185">
    <property type="entry name" value="GAF_2"/>
    <property type="match status" value="1"/>
</dbReference>
<feature type="non-terminal residue" evidence="3">
    <location>
        <position position="698"/>
    </location>
</feature>
<dbReference type="InterPro" id="IPR000014">
    <property type="entry name" value="PAS"/>
</dbReference>
<dbReference type="NCBIfam" id="TIGR00229">
    <property type="entry name" value="sensory_box"/>
    <property type="match status" value="1"/>
</dbReference>
<feature type="non-terminal residue" evidence="3">
    <location>
        <position position="1"/>
    </location>
</feature>
<dbReference type="SUPFAM" id="SSF55781">
    <property type="entry name" value="GAF domain-like"/>
    <property type="match status" value="2"/>
</dbReference>
<evidence type="ECO:0000313" key="3">
    <source>
        <dbReference type="EMBL" id="KKL74090.1"/>
    </source>
</evidence>